<dbReference type="GO" id="GO:0043176">
    <property type="term" value="F:amine binding"/>
    <property type="evidence" value="ECO:0007669"/>
    <property type="project" value="InterPro"/>
</dbReference>
<dbReference type="EMBL" id="GANP01013797">
    <property type="protein sequence ID" value="JAB70671.1"/>
    <property type="molecule type" value="mRNA"/>
</dbReference>
<name>V5ICF1_IXORI</name>
<dbReference type="InterPro" id="IPR012674">
    <property type="entry name" value="Calycin"/>
</dbReference>
<proteinExistence type="evidence at transcript level"/>
<keyword evidence="2" id="KW-0732">Signal</keyword>
<evidence type="ECO:0000256" key="2">
    <source>
        <dbReference type="SAM" id="SignalP"/>
    </source>
</evidence>
<dbReference type="Pfam" id="PF02098">
    <property type="entry name" value="His_binding"/>
    <property type="match status" value="1"/>
</dbReference>
<dbReference type="SUPFAM" id="SSF50814">
    <property type="entry name" value="Lipocalins"/>
    <property type="match status" value="1"/>
</dbReference>
<accession>V5ICF1</accession>
<dbReference type="AlphaFoldDB" id="V5ICF1"/>
<organism evidence="3">
    <name type="scientific">Ixodes ricinus</name>
    <name type="common">Common tick</name>
    <name type="synonym">Acarus ricinus</name>
    <dbReference type="NCBI Taxonomy" id="34613"/>
    <lineage>
        <taxon>Eukaryota</taxon>
        <taxon>Metazoa</taxon>
        <taxon>Ecdysozoa</taxon>
        <taxon>Arthropoda</taxon>
        <taxon>Chelicerata</taxon>
        <taxon>Arachnida</taxon>
        <taxon>Acari</taxon>
        <taxon>Parasitiformes</taxon>
        <taxon>Ixodida</taxon>
        <taxon>Ixodoidea</taxon>
        <taxon>Ixodidae</taxon>
        <taxon>Ixodinae</taxon>
        <taxon>Ixodes</taxon>
    </lineage>
</organism>
<feature type="region of interest" description="Disordered" evidence="1">
    <location>
        <begin position="209"/>
        <end position="237"/>
    </location>
</feature>
<evidence type="ECO:0000256" key="1">
    <source>
        <dbReference type="SAM" id="MobiDB-lite"/>
    </source>
</evidence>
<evidence type="ECO:0000313" key="3">
    <source>
        <dbReference type="EMBL" id="JAB70671.1"/>
    </source>
</evidence>
<feature type="signal peptide" evidence="2">
    <location>
        <begin position="1"/>
        <end position="20"/>
    </location>
</feature>
<dbReference type="InterPro" id="IPR002970">
    <property type="entry name" value="Tick_his-bd"/>
</dbReference>
<sequence length="237" mass="27154">MKRVICSTVLWCLSVVHVDATSGVIQIDDEQAYRQYQDINKALQHMNVTYWMYYRSYLQDTRDGAEHACVYAIVLGKDGDSYKFEQGYERKMKNGSTEIVKMELYATPYKTDTITTPREVANAMRVHKDKNSHEGAKYKLVFSNNKCHILRLQDGENYNNCELYLQDKFVDGAVPKECENMYGNACGRHHAGYQRMVYKKSCKKIINLPNDASTETPTEETPGQEQETTPSSKPPGC</sequence>
<dbReference type="Gene3D" id="2.40.128.20">
    <property type="match status" value="1"/>
</dbReference>
<feature type="compositionally biased region" description="Low complexity" evidence="1">
    <location>
        <begin position="214"/>
        <end position="230"/>
    </location>
</feature>
<reference evidence="3" key="1">
    <citation type="journal article" date="2015" name="Sci. Rep.">
        <title>Tissue- and time-dependent transcription in Ixodes ricinus salivary glands and midguts when blood feeding on the vertebrate host.</title>
        <authorList>
            <person name="Kotsyfakis M."/>
            <person name="Schwarz A."/>
            <person name="Erhart J."/>
            <person name="Ribeiro J.M."/>
        </authorList>
    </citation>
    <scope>NUCLEOTIDE SEQUENCE</scope>
    <source>
        <tissue evidence="3">Salivary gland and midgut</tissue>
    </source>
</reference>
<protein>
    <submittedName>
        <fullName evidence="3">Putative lipocalin-2 1</fullName>
    </submittedName>
</protein>
<feature type="chain" id="PRO_5004737010" evidence="2">
    <location>
        <begin position="21"/>
        <end position="237"/>
    </location>
</feature>
<dbReference type="GO" id="GO:0030682">
    <property type="term" value="P:symbiont-mediated perturbation of host defenses"/>
    <property type="evidence" value="ECO:0007669"/>
    <property type="project" value="InterPro"/>
</dbReference>